<name>A0A9D0ZDQ8_9FIRM</name>
<reference evidence="8" key="1">
    <citation type="submission" date="2020-10" db="EMBL/GenBank/DDBJ databases">
        <authorList>
            <person name="Gilroy R."/>
        </authorList>
    </citation>
    <scope>NUCLEOTIDE SEQUENCE</scope>
    <source>
        <strain evidence="8">ChiBcolR7-354</strain>
    </source>
</reference>
<keyword evidence="4" id="KW-0378">Hydrolase</keyword>
<dbReference type="PANTHER" id="PTHR30471">
    <property type="entry name" value="DNA REPAIR PROTEIN RADC"/>
    <property type="match status" value="1"/>
</dbReference>
<evidence type="ECO:0000313" key="9">
    <source>
        <dbReference type="Proteomes" id="UP000824262"/>
    </source>
</evidence>
<keyword evidence="2" id="KW-0645">Protease</keyword>
<dbReference type="GO" id="GO:0008237">
    <property type="term" value="F:metallopeptidase activity"/>
    <property type="evidence" value="ECO:0007669"/>
    <property type="project" value="UniProtKB-KW"/>
</dbReference>
<dbReference type="AlphaFoldDB" id="A0A9D0ZDQ8"/>
<evidence type="ECO:0000256" key="1">
    <source>
        <dbReference type="ARBA" id="ARBA00010243"/>
    </source>
</evidence>
<dbReference type="SUPFAM" id="SSF47781">
    <property type="entry name" value="RuvA domain 2-like"/>
    <property type="match status" value="1"/>
</dbReference>
<proteinExistence type="inferred from homology"/>
<reference evidence="8" key="2">
    <citation type="journal article" date="2021" name="PeerJ">
        <title>Extensive microbial diversity within the chicken gut microbiome revealed by metagenomics and culture.</title>
        <authorList>
            <person name="Gilroy R."/>
            <person name="Ravi A."/>
            <person name="Getino M."/>
            <person name="Pursley I."/>
            <person name="Horton D.L."/>
            <person name="Alikhan N.F."/>
            <person name="Baker D."/>
            <person name="Gharbi K."/>
            <person name="Hall N."/>
            <person name="Watson M."/>
            <person name="Adriaenssens E.M."/>
            <person name="Foster-Nyarko E."/>
            <person name="Jarju S."/>
            <person name="Secka A."/>
            <person name="Antonio M."/>
            <person name="Oren A."/>
            <person name="Chaudhuri R.R."/>
            <person name="La Ragione R."/>
            <person name="Hildebrand F."/>
            <person name="Pallen M.J."/>
        </authorList>
    </citation>
    <scope>NUCLEOTIDE SEQUENCE</scope>
    <source>
        <strain evidence="8">ChiBcolR7-354</strain>
    </source>
</reference>
<dbReference type="InterPro" id="IPR037518">
    <property type="entry name" value="MPN"/>
</dbReference>
<comment type="similarity">
    <text evidence="1">Belongs to the UPF0758 family.</text>
</comment>
<protein>
    <recommendedName>
        <fullName evidence="7">MPN domain-containing protein</fullName>
    </recommendedName>
</protein>
<dbReference type="Gene3D" id="1.10.150.20">
    <property type="entry name" value="5' to 3' exonuclease, C-terminal subdomain"/>
    <property type="match status" value="1"/>
</dbReference>
<evidence type="ECO:0000256" key="3">
    <source>
        <dbReference type="ARBA" id="ARBA00022723"/>
    </source>
</evidence>
<keyword evidence="5" id="KW-0862">Zinc</keyword>
<feature type="domain" description="MPN" evidence="7">
    <location>
        <begin position="101"/>
        <end position="223"/>
    </location>
</feature>
<keyword evidence="6" id="KW-0482">Metalloprotease</keyword>
<dbReference type="InterPro" id="IPR010994">
    <property type="entry name" value="RuvA_2-like"/>
</dbReference>
<dbReference type="InterPro" id="IPR001405">
    <property type="entry name" value="UPF0758"/>
</dbReference>
<dbReference type="Proteomes" id="UP000824262">
    <property type="component" value="Unassembled WGS sequence"/>
</dbReference>
<dbReference type="GO" id="GO:0006508">
    <property type="term" value="P:proteolysis"/>
    <property type="evidence" value="ECO:0007669"/>
    <property type="project" value="UniProtKB-KW"/>
</dbReference>
<evidence type="ECO:0000256" key="2">
    <source>
        <dbReference type="ARBA" id="ARBA00022670"/>
    </source>
</evidence>
<evidence type="ECO:0000313" key="8">
    <source>
        <dbReference type="EMBL" id="HIQ78460.1"/>
    </source>
</evidence>
<dbReference type="GO" id="GO:0046872">
    <property type="term" value="F:metal ion binding"/>
    <property type="evidence" value="ECO:0007669"/>
    <property type="project" value="UniProtKB-KW"/>
</dbReference>
<evidence type="ECO:0000256" key="5">
    <source>
        <dbReference type="ARBA" id="ARBA00022833"/>
    </source>
</evidence>
<gene>
    <name evidence="8" type="ORF">IAB77_04285</name>
</gene>
<dbReference type="EMBL" id="DVGA01000042">
    <property type="protein sequence ID" value="HIQ78460.1"/>
    <property type="molecule type" value="Genomic_DNA"/>
</dbReference>
<evidence type="ECO:0000256" key="6">
    <source>
        <dbReference type="ARBA" id="ARBA00023049"/>
    </source>
</evidence>
<dbReference type="Pfam" id="PF04002">
    <property type="entry name" value="RadC"/>
    <property type="match status" value="1"/>
</dbReference>
<dbReference type="Gene3D" id="3.40.140.10">
    <property type="entry name" value="Cytidine Deaminase, domain 2"/>
    <property type="match status" value="1"/>
</dbReference>
<accession>A0A9D0ZDQ8</accession>
<sequence length="242" mass="27311">MGVHEGHRERLRRRFIEHGLENFDDVNVLELLLFYVRPRQDTNETAHRLIDYFGSIDRVFDARIDDLERVEGVGRETAVFLRLIPQVSRRYMERKWSPGEVMDTSAAAGQFLVPLFAHEKSEVVYVICLDSRCGYINCRAMARGTGNFAEVSTRSMVEYVLGQNAAKAIVAHNHPYGLALPSREDELATEKLMTALAAVEVDLVDHIIVAGRDFVSLADSGLLEHARERLSSRGRGAALRQD</sequence>
<evidence type="ECO:0000256" key="4">
    <source>
        <dbReference type="ARBA" id="ARBA00022801"/>
    </source>
</evidence>
<dbReference type="PANTHER" id="PTHR30471:SF3">
    <property type="entry name" value="UPF0758 PROTEIN YEES-RELATED"/>
    <property type="match status" value="1"/>
</dbReference>
<keyword evidence="3" id="KW-0479">Metal-binding</keyword>
<organism evidence="8 9">
    <name type="scientific">Candidatus Scatomorpha intestinavium</name>
    <dbReference type="NCBI Taxonomy" id="2840922"/>
    <lineage>
        <taxon>Bacteria</taxon>
        <taxon>Bacillati</taxon>
        <taxon>Bacillota</taxon>
        <taxon>Clostridia</taxon>
        <taxon>Eubacteriales</taxon>
        <taxon>Candidatus Scatomorpha</taxon>
    </lineage>
</organism>
<dbReference type="PROSITE" id="PS50249">
    <property type="entry name" value="MPN"/>
    <property type="match status" value="1"/>
</dbReference>
<evidence type="ECO:0000259" key="7">
    <source>
        <dbReference type="PROSITE" id="PS50249"/>
    </source>
</evidence>
<dbReference type="InterPro" id="IPR025657">
    <property type="entry name" value="RadC_JAB"/>
</dbReference>
<comment type="caution">
    <text evidence="8">The sequence shown here is derived from an EMBL/GenBank/DDBJ whole genome shotgun (WGS) entry which is preliminary data.</text>
</comment>